<organism evidence="1 2">
    <name type="scientific">Coniochaeta ligniaria NRRL 30616</name>
    <dbReference type="NCBI Taxonomy" id="1408157"/>
    <lineage>
        <taxon>Eukaryota</taxon>
        <taxon>Fungi</taxon>
        <taxon>Dikarya</taxon>
        <taxon>Ascomycota</taxon>
        <taxon>Pezizomycotina</taxon>
        <taxon>Sordariomycetes</taxon>
        <taxon>Sordariomycetidae</taxon>
        <taxon>Coniochaetales</taxon>
        <taxon>Coniochaetaceae</taxon>
        <taxon>Coniochaeta</taxon>
    </lineage>
</organism>
<proteinExistence type="predicted"/>
<reference evidence="1 2" key="1">
    <citation type="submission" date="2016-10" db="EMBL/GenBank/DDBJ databases">
        <title>Draft genome sequence of Coniochaeta ligniaria NRRL30616, a lignocellulolytic fungus for bioabatement of inhibitors in plant biomass hydrolysates.</title>
        <authorList>
            <consortium name="DOE Joint Genome Institute"/>
            <person name="Jimenez D.J."/>
            <person name="Hector R.E."/>
            <person name="Riley R."/>
            <person name="Sun H."/>
            <person name="Grigoriev I.V."/>
            <person name="Van Elsas J.D."/>
            <person name="Nichols N.N."/>
        </authorList>
    </citation>
    <scope>NUCLEOTIDE SEQUENCE [LARGE SCALE GENOMIC DNA]</scope>
    <source>
        <strain evidence="1 2">NRRL 30616</strain>
    </source>
</reference>
<name>A0A1J7IXH6_9PEZI</name>
<dbReference type="InParanoid" id="A0A1J7IXH6"/>
<evidence type="ECO:0000313" key="2">
    <source>
        <dbReference type="Proteomes" id="UP000182658"/>
    </source>
</evidence>
<sequence length="90" mass="10325">MTSYFPHPFQPTLEATSLSRSHLDDEHSLLQLVDVVVILERHIRREITLLDGATQRLSAAVNLANTIFDLYTRGITHRNLISSAWRAWRA</sequence>
<dbReference type="Proteomes" id="UP000182658">
    <property type="component" value="Unassembled WGS sequence"/>
</dbReference>
<accession>A0A1J7IXH6</accession>
<dbReference type="AlphaFoldDB" id="A0A1J7IXH6"/>
<evidence type="ECO:0000313" key="1">
    <source>
        <dbReference type="EMBL" id="OIW22296.1"/>
    </source>
</evidence>
<gene>
    <name evidence="1" type="ORF">CONLIGDRAFT_278441</name>
</gene>
<protein>
    <submittedName>
        <fullName evidence="1">Uncharacterized protein</fullName>
    </submittedName>
</protein>
<keyword evidence="2" id="KW-1185">Reference proteome</keyword>
<dbReference type="EMBL" id="KV875123">
    <property type="protein sequence ID" value="OIW22296.1"/>
    <property type="molecule type" value="Genomic_DNA"/>
</dbReference>